<dbReference type="GO" id="GO:0031023">
    <property type="term" value="P:microtubule organizing center organization"/>
    <property type="evidence" value="ECO:0007669"/>
    <property type="project" value="TreeGrafter"/>
</dbReference>
<feature type="compositionally biased region" description="Polar residues" evidence="1">
    <location>
        <begin position="385"/>
        <end position="429"/>
    </location>
</feature>
<gene>
    <name evidence="3" type="ORF">BJG266_LOCUS2039</name>
    <name evidence="4" type="ORF">QVE165_LOCUS13421</name>
</gene>
<comment type="caution">
    <text evidence="3">The sequence shown here is derived from an EMBL/GenBank/DDBJ whole genome shotgun (WGS) entry which is preliminary data.</text>
</comment>
<proteinExistence type="predicted"/>
<protein>
    <recommendedName>
        <fullName evidence="2">STIL N-terminal domain-containing protein</fullName>
    </recommendedName>
</protein>
<evidence type="ECO:0000256" key="1">
    <source>
        <dbReference type="SAM" id="MobiDB-lite"/>
    </source>
</evidence>
<feature type="compositionally biased region" description="Polar residues" evidence="1">
    <location>
        <begin position="483"/>
        <end position="500"/>
    </location>
</feature>
<dbReference type="GO" id="GO:0007224">
    <property type="term" value="P:smoothened signaling pathway"/>
    <property type="evidence" value="ECO:0007669"/>
    <property type="project" value="TreeGrafter"/>
</dbReference>
<feature type="region of interest" description="Disordered" evidence="1">
    <location>
        <begin position="479"/>
        <end position="500"/>
    </location>
</feature>
<dbReference type="InterPro" id="IPR057731">
    <property type="entry name" value="STIL_N"/>
</dbReference>
<organism evidence="3 6">
    <name type="scientific">Adineta steineri</name>
    <dbReference type="NCBI Taxonomy" id="433720"/>
    <lineage>
        <taxon>Eukaryota</taxon>
        <taxon>Metazoa</taxon>
        <taxon>Spiralia</taxon>
        <taxon>Gnathifera</taxon>
        <taxon>Rotifera</taxon>
        <taxon>Eurotatoria</taxon>
        <taxon>Bdelloidea</taxon>
        <taxon>Adinetida</taxon>
        <taxon>Adinetidae</taxon>
        <taxon>Adineta</taxon>
    </lineage>
</organism>
<reference evidence="3" key="1">
    <citation type="submission" date="2021-02" db="EMBL/GenBank/DDBJ databases">
        <authorList>
            <person name="Nowell W R."/>
        </authorList>
    </citation>
    <scope>NUCLEOTIDE SEQUENCE</scope>
</reference>
<keyword evidence="5" id="KW-1185">Reference proteome</keyword>
<evidence type="ECO:0000313" key="4">
    <source>
        <dbReference type="EMBL" id="CAF0972728.1"/>
    </source>
</evidence>
<dbReference type="InterPro" id="IPR026123">
    <property type="entry name" value="STIL"/>
</dbReference>
<dbReference type="GO" id="GO:0071539">
    <property type="term" value="P:protein localization to centrosome"/>
    <property type="evidence" value="ECO:0007669"/>
    <property type="project" value="TreeGrafter"/>
</dbReference>
<evidence type="ECO:0000313" key="5">
    <source>
        <dbReference type="Proteomes" id="UP000663832"/>
    </source>
</evidence>
<evidence type="ECO:0000313" key="3">
    <source>
        <dbReference type="EMBL" id="CAF0744268.1"/>
    </source>
</evidence>
<feature type="domain" description="STIL N-terminal" evidence="2">
    <location>
        <begin position="15"/>
        <end position="307"/>
    </location>
</feature>
<dbReference type="Pfam" id="PF15253">
    <property type="entry name" value="STIL_N"/>
    <property type="match status" value="1"/>
</dbReference>
<dbReference type="PANTHER" id="PTHR15128">
    <property type="entry name" value="TAL1 SCL INTERRUPTING LOCUS"/>
    <property type="match status" value="1"/>
</dbReference>
<dbReference type="Proteomes" id="UP000663832">
    <property type="component" value="Unassembled WGS sequence"/>
</dbReference>
<dbReference type="OrthoDB" id="76173at2759"/>
<dbReference type="Proteomes" id="UP000663877">
    <property type="component" value="Unassembled WGS sequence"/>
</dbReference>
<name>A0A813NXJ1_9BILA</name>
<dbReference type="EMBL" id="CAJNOM010000069">
    <property type="protein sequence ID" value="CAF0972728.1"/>
    <property type="molecule type" value="Genomic_DNA"/>
</dbReference>
<sequence>MTSYMTSVGTSNTSLWDSTPIGRSIHLSLCQYDQLSPQLIIEDKVLRSAIRLQNHSIIYFVGTLISDDESQRLIYVIDRLLIADQINNHQLLTSEFLIPIQCNRNISSTLNTLIQTGMNEVDIYCRSSLPIELHRFSYLCGQMFLRHSSSINIDLSFDLVTIKNTFILKPISSNHIYILPTALLNNLNSSTGNNIYKNQPHFGYCSLDRMSTNKILLILENDPQAYTLPLVGIWISGITDIHCSFVFATCIRYCIRSGIQSFLLACYLSTSYGQCTFYEVNLITNNSPSSVTIEYDLWTCSKTIVIPNCSTLFPYDFEFKRVQNESKTNHDSLRIHSENTSASIQTPVNNRASTETYSNNYQTILSSPNTNGSIFGFPRVPPTPSAHQSPSWDLISTSPMTTPKRNKQTSPAASVKSKQFSFPKPSTDNLDNQWKQELVERMQSYEAHIQSLTSIVSQLLTVQNQQSTFPTPIEECNKRDAAVQSQSSSPYGNNNSDESLLTIKNNQSNSVSPKTGHYQEQQLPPIQNQSSLFQSTAHQNKPMIDDSSSLTPNDLNPVDILKPIFQYIDNQQQKQDVSSLRTTNNEDIDHQTDNIFHSTNTIQQQQKHVTSTRTTGISFISNGLQMQFINQESSTKTVYPQPQFALLPNGNLPISPQKSENNLSIEVQNLEMKYLEDYQLSAAIECDRQPQTTSPIPPETPRTTDKSLSFETQEYLQRYGLFTDSNNG</sequence>
<feature type="region of interest" description="Disordered" evidence="1">
    <location>
        <begin position="688"/>
        <end position="709"/>
    </location>
</feature>
<accession>A0A813NXJ1</accession>
<dbReference type="GO" id="GO:0007052">
    <property type="term" value="P:mitotic spindle organization"/>
    <property type="evidence" value="ECO:0007669"/>
    <property type="project" value="TreeGrafter"/>
</dbReference>
<feature type="region of interest" description="Disordered" evidence="1">
    <location>
        <begin position="377"/>
        <end position="429"/>
    </location>
</feature>
<evidence type="ECO:0000259" key="2">
    <source>
        <dbReference type="Pfam" id="PF15253"/>
    </source>
</evidence>
<evidence type="ECO:0000313" key="6">
    <source>
        <dbReference type="Proteomes" id="UP000663877"/>
    </source>
</evidence>
<dbReference type="EMBL" id="CAJNOI010000005">
    <property type="protein sequence ID" value="CAF0744268.1"/>
    <property type="molecule type" value="Genomic_DNA"/>
</dbReference>
<dbReference type="GO" id="GO:0005815">
    <property type="term" value="C:microtubule organizing center"/>
    <property type="evidence" value="ECO:0007669"/>
    <property type="project" value="TreeGrafter"/>
</dbReference>
<dbReference type="AlphaFoldDB" id="A0A813NXJ1"/>
<dbReference type="PANTHER" id="PTHR15128:SF0">
    <property type="entry name" value="SCL-INTERRUPTING LOCUS PROTEIN"/>
    <property type="match status" value="1"/>
</dbReference>